<dbReference type="EMBL" id="MN740175">
    <property type="protein sequence ID" value="QHT92049.1"/>
    <property type="molecule type" value="Genomic_DNA"/>
</dbReference>
<protein>
    <submittedName>
        <fullName evidence="2">Uncharacterized protein</fullName>
    </submittedName>
</protein>
<sequence length="36" mass="4040">MTETIIVIIVVVIALAIIIGRKYFNTINFSARVHPL</sequence>
<evidence type="ECO:0000313" key="2">
    <source>
        <dbReference type="EMBL" id="QHT92049.1"/>
    </source>
</evidence>
<accession>A0A6C0IGX6</accession>
<keyword evidence="1" id="KW-0812">Transmembrane</keyword>
<reference evidence="2" key="1">
    <citation type="journal article" date="2020" name="Nature">
        <title>Giant virus diversity and host interactions through global metagenomics.</title>
        <authorList>
            <person name="Schulz F."/>
            <person name="Roux S."/>
            <person name="Paez-Espino D."/>
            <person name="Jungbluth S."/>
            <person name="Walsh D.A."/>
            <person name="Denef V.J."/>
            <person name="McMahon K.D."/>
            <person name="Konstantinidis K.T."/>
            <person name="Eloe-Fadrosh E.A."/>
            <person name="Kyrpides N.C."/>
            <person name="Woyke T."/>
        </authorList>
    </citation>
    <scope>NUCLEOTIDE SEQUENCE</scope>
    <source>
        <strain evidence="2">GVMAG-M-3300023184-86</strain>
    </source>
</reference>
<dbReference type="AlphaFoldDB" id="A0A6C0IGX6"/>
<feature type="transmembrane region" description="Helical" evidence="1">
    <location>
        <begin position="6"/>
        <end position="24"/>
    </location>
</feature>
<keyword evidence="1" id="KW-1133">Transmembrane helix</keyword>
<evidence type="ECO:0000256" key="1">
    <source>
        <dbReference type="SAM" id="Phobius"/>
    </source>
</evidence>
<organism evidence="2">
    <name type="scientific">viral metagenome</name>
    <dbReference type="NCBI Taxonomy" id="1070528"/>
    <lineage>
        <taxon>unclassified sequences</taxon>
        <taxon>metagenomes</taxon>
        <taxon>organismal metagenomes</taxon>
    </lineage>
</organism>
<proteinExistence type="predicted"/>
<keyword evidence="1" id="KW-0472">Membrane</keyword>
<name>A0A6C0IGX6_9ZZZZ</name>